<accession>A0A813KHH6</accession>
<dbReference type="PANTHER" id="PTHR21228:SF40">
    <property type="entry name" value="LD45607P"/>
    <property type="match status" value="1"/>
</dbReference>
<reference evidence="1" key="1">
    <citation type="submission" date="2021-02" db="EMBL/GenBank/DDBJ databases">
        <authorList>
            <person name="Dougan E. K."/>
            <person name="Rhodes N."/>
            <person name="Thang M."/>
            <person name="Chan C."/>
        </authorList>
    </citation>
    <scope>NUCLEOTIDE SEQUENCE</scope>
</reference>
<name>A0A813KHH6_POLGL</name>
<dbReference type="GO" id="GO:0035770">
    <property type="term" value="C:ribonucleoprotein granule"/>
    <property type="evidence" value="ECO:0007669"/>
    <property type="project" value="TreeGrafter"/>
</dbReference>
<feature type="non-terminal residue" evidence="1">
    <location>
        <position position="1"/>
    </location>
</feature>
<evidence type="ECO:0000313" key="2">
    <source>
        <dbReference type="Proteomes" id="UP000626109"/>
    </source>
</evidence>
<proteinExistence type="predicted"/>
<gene>
    <name evidence="1" type="ORF">PGLA2088_LOCUS33034</name>
</gene>
<dbReference type="GO" id="GO:0003723">
    <property type="term" value="F:RNA binding"/>
    <property type="evidence" value="ECO:0007669"/>
    <property type="project" value="TreeGrafter"/>
</dbReference>
<dbReference type="GO" id="GO:0005759">
    <property type="term" value="C:mitochondrial matrix"/>
    <property type="evidence" value="ECO:0007669"/>
    <property type="project" value="TreeGrafter"/>
</dbReference>
<dbReference type="PANTHER" id="PTHR21228">
    <property type="entry name" value="FAST LEU-RICH DOMAIN-CONTAINING"/>
    <property type="match status" value="1"/>
</dbReference>
<dbReference type="GO" id="GO:0000963">
    <property type="term" value="P:mitochondrial RNA processing"/>
    <property type="evidence" value="ECO:0007669"/>
    <property type="project" value="TreeGrafter"/>
</dbReference>
<sequence>MPPVMPYVSQFTGEASFYPPLRKKGRNERGVTLHRLIVAPENSVEDLLRIISENLPLDADNVATAIHKMAKLRRFQDVRTEVISEDARWIRLINEVVENGTAFIWPMRLLALVSWAVASIRDRRIMPLLFDISAKRVSMGAVPQDLSSLAWAVATARARDSTALALLSQVSVESMKIVHLFVPQDLAMCAWAYAKVAARDGPLLRLFADEAMHKYSELNGQNLSNIVWSLATIREYHEPLLAAVSFTRADTIQGLSSQEFSNIVWSFATLPRTSEMLFRRMAPRV</sequence>
<dbReference type="AlphaFoldDB" id="A0A813KHH6"/>
<dbReference type="GO" id="GO:0044528">
    <property type="term" value="P:regulation of mitochondrial mRNA stability"/>
    <property type="evidence" value="ECO:0007669"/>
    <property type="project" value="TreeGrafter"/>
</dbReference>
<evidence type="ECO:0000313" key="1">
    <source>
        <dbReference type="EMBL" id="CAE8704030.1"/>
    </source>
</evidence>
<protein>
    <submittedName>
        <fullName evidence="1">Uncharacterized protein</fullName>
    </submittedName>
</protein>
<dbReference type="Proteomes" id="UP000626109">
    <property type="component" value="Unassembled WGS sequence"/>
</dbReference>
<organism evidence="1 2">
    <name type="scientific">Polarella glacialis</name>
    <name type="common">Dinoflagellate</name>
    <dbReference type="NCBI Taxonomy" id="89957"/>
    <lineage>
        <taxon>Eukaryota</taxon>
        <taxon>Sar</taxon>
        <taxon>Alveolata</taxon>
        <taxon>Dinophyceae</taxon>
        <taxon>Suessiales</taxon>
        <taxon>Suessiaceae</taxon>
        <taxon>Polarella</taxon>
    </lineage>
</organism>
<dbReference type="EMBL" id="CAJNNW010030660">
    <property type="protein sequence ID" value="CAE8704030.1"/>
    <property type="molecule type" value="Genomic_DNA"/>
</dbReference>
<comment type="caution">
    <text evidence="1">The sequence shown here is derived from an EMBL/GenBank/DDBJ whole genome shotgun (WGS) entry which is preliminary data.</text>
</comment>
<dbReference type="InterPro" id="IPR050870">
    <property type="entry name" value="FAST_kinase"/>
</dbReference>